<dbReference type="AlphaFoldDB" id="A0A098GBQ0"/>
<dbReference type="EMBL" id="FMVN01000009">
    <property type="protein sequence ID" value="SCY53717.1"/>
    <property type="molecule type" value="Genomic_DNA"/>
</dbReference>
<proteinExistence type="predicted"/>
<gene>
    <name evidence="2" type="ORF">LMI_0580</name>
    <name evidence="3" type="ORF">SAMN02982997_02013</name>
</gene>
<dbReference type="KEGG" id="tmc:LMI_0580"/>
<sequence>MQARFEQKGKKNNKGKSFLNFFKSREKMNSFKNLKDFPAETTDEKFDGNVPGTPNSAIEIKDSGLEAEKLDLSPSKKSSEALNSIDIDSLISVEKDPVLWRATLVYEVIGEQNAESFKIRSNYPWHTVQSLLTLENTRLQMELYQVKGQQIVLLRQIFKILDFGYHNYLDETEDKFEQAKHLPKYLRSCIETVMSDSFFDSASFIGSLSHDDQIKRYLETSKFVDEQQEFRLRAVIQLQPLRFHQAVEFNDLSLSEVLPYLCPHQDLPEYDTLLAKLEERTMKSGFLVKRIKEHITKLRLAIEAGEIPVGYTSLRSLLPNNEAFRTILMRVLSAELHQGYSLDKFPKCTTEEPDLFIPKNSTLEATLTDKIGDFSRIYKKLHEKNTSSRLFESAAKSLARELKSELLRERGYQLESESSRLGI</sequence>
<dbReference type="Proteomes" id="UP000032414">
    <property type="component" value="Chromosome I"/>
</dbReference>
<reference evidence="3 5" key="3">
    <citation type="submission" date="2016-10" db="EMBL/GenBank/DDBJ databases">
        <authorList>
            <person name="Varghese N."/>
            <person name="Submissions S."/>
        </authorList>
    </citation>
    <scope>NUCLEOTIDE SEQUENCE [LARGE SCALE GENOMIC DNA]</scope>
    <source>
        <strain evidence="3 5">ATCC 33218</strain>
    </source>
</reference>
<organism evidence="2 4">
    <name type="scientific">Legionella micdadei</name>
    <name type="common">Tatlockia micdadei</name>
    <dbReference type="NCBI Taxonomy" id="451"/>
    <lineage>
        <taxon>Bacteria</taxon>
        <taxon>Pseudomonadati</taxon>
        <taxon>Pseudomonadota</taxon>
        <taxon>Gammaproteobacteria</taxon>
        <taxon>Legionellales</taxon>
        <taxon>Legionellaceae</taxon>
        <taxon>Legionella</taxon>
    </lineage>
</organism>
<feature type="region of interest" description="Disordered" evidence="1">
    <location>
        <begin position="39"/>
        <end position="58"/>
    </location>
</feature>
<evidence type="ECO:0000313" key="3">
    <source>
        <dbReference type="EMBL" id="SCY53717.1"/>
    </source>
</evidence>
<dbReference type="PATRIC" id="fig|451.8.peg.157"/>
<keyword evidence="5" id="KW-1185">Reference proteome</keyword>
<dbReference type="Proteomes" id="UP000182998">
    <property type="component" value="Unassembled WGS sequence"/>
</dbReference>
<evidence type="ECO:0008006" key="6">
    <source>
        <dbReference type="Google" id="ProtNLM"/>
    </source>
</evidence>
<evidence type="ECO:0000313" key="5">
    <source>
        <dbReference type="Proteomes" id="UP000182998"/>
    </source>
</evidence>
<evidence type="ECO:0000256" key="1">
    <source>
        <dbReference type="SAM" id="MobiDB-lite"/>
    </source>
</evidence>
<evidence type="ECO:0000313" key="2">
    <source>
        <dbReference type="EMBL" id="CEG59923.1"/>
    </source>
</evidence>
<protein>
    <recommendedName>
        <fullName evidence="6">Ras-GEF domain-containing protein</fullName>
    </recommendedName>
</protein>
<dbReference type="HOGENOM" id="CLU_648796_0_0_6"/>
<name>A0A098GBQ0_LEGMI</name>
<reference evidence="4" key="1">
    <citation type="submission" date="2014-09" db="EMBL/GenBank/DDBJ databases">
        <authorList>
            <person name="Gomez-Valero L."/>
        </authorList>
    </citation>
    <scope>NUCLEOTIDE SEQUENCE [LARGE SCALE GENOMIC DNA]</scope>
    <source>
        <strain evidence="4">ATCC33218</strain>
    </source>
</reference>
<dbReference type="EMBL" id="LN614830">
    <property type="protein sequence ID" value="CEG59923.1"/>
    <property type="molecule type" value="Genomic_DNA"/>
</dbReference>
<reference evidence="2" key="2">
    <citation type="submission" date="2014-09" db="EMBL/GenBank/DDBJ databases">
        <authorList>
            <person name="GOMEZ-VALERO Laura"/>
        </authorList>
    </citation>
    <scope>NUCLEOTIDE SEQUENCE</scope>
    <source>
        <strain evidence="2">ATCC33218</strain>
    </source>
</reference>
<accession>A0A098GBQ0</accession>
<evidence type="ECO:0000313" key="4">
    <source>
        <dbReference type="Proteomes" id="UP000032414"/>
    </source>
</evidence>